<keyword evidence="2" id="KW-0812">Transmembrane</keyword>
<dbReference type="EMBL" id="OY731408">
    <property type="protein sequence ID" value="CAJ1978117.1"/>
    <property type="molecule type" value="Genomic_DNA"/>
</dbReference>
<accession>A0AA86W412</accession>
<keyword evidence="4" id="KW-1185">Reference proteome</keyword>
<evidence type="ECO:0000256" key="2">
    <source>
        <dbReference type="SAM" id="Phobius"/>
    </source>
</evidence>
<dbReference type="AlphaFoldDB" id="A0AA86W412"/>
<evidence type="ECO:0000313" key="3">
    <source>
        <dbReference type="EMBL" id="CAJ1978117.1"/>
    </source>
</evidence>
<sequence>MAPEPLHRPSSGPHPRNVKHKSKEPMRMRYLIDSLRATTLDTHAHTCQPCVTSRYLSHSLAPCPFYSKLSSLSFAPLSSRRASCERRASSPQRRIFAALASFVVVVVLILSV</sequence>
<feature type="region of interest" description="Disordered" evidence="1">
    <location>
        <begin position="1"/>
        <end position="23"/>
    </location>
</feature>
<gene>
    <name evidence="3" type="ORF">AYBTSS11_LOCUS30302</name>
</gene>
<dbReference type="Gramene" id="rna-AYBTSS11_LOCUS30302">
    <property type="protein sequence ID" value="CAJ1978117.1"/>
    <property type="gene ID" value="gene-AYBTSS11_LOCUS30302"/>
</dbReference>
<keyword evidence="2" id="KW-0472">Membrane</keyword>
<protein>
    <submittedName>
        <fullName evidence="3">Uncharacterized protein</fullName>
    </submittedName>
</protein>
<reference evidence="3" key="1">
    <citation type="submission" date="2023-10" db="EMBL/GenBank/DDBJ databases">
        <authorList>
            <person name="Domelevo Entfellner J.-B."/>
        </authorList>
    </citation>
    <scope>NUCLEOTIDE SEQUENCE</scope>
</reference>
<dbReference type="Proteomes" id="UP001189624">
    <property type="component" value="Chromosome 11"/>
</dbReference>
<evidence type="ECO:0000256" key="1">
    <source>
        <dbReference type="SAM" id="MobiDB-lite"/>
    </source>
</evidence>
<evidence type="ECO:0000313" key="4">
    <source>
        <dbReference type="Proteomes" id="UP001189624"/>
    </source>
</evidence>
<proteinExistence type="predicted"/>
<organism evidence="3 4">
    <name type="scientific">Sphenostylis stenocarpa</name>
    <dbReference type="NCBI Taxonomy" id="92480"/>
    <lineage>
        <taxon>Eukaryota</taxon>
        <taxon>Viridiplantae</taxon>
        <taxon>Streptophyta</taxon>
        <taxon>Embryophyta</taxon>
        <taxon>Tracheophyta</taxon>
        <taxon>Spermatophyta</taxon>
        <taxon>Magnoliopsida</taxon>
        <taxon>eudicotyledons</taxon>
        <taxon>Gunneridae</taxon>
        <taxon>Pentapetalae</taxon>
        <taxon>rosids</taxon>
        <taxon>fabids</taxon>
        <taxon>Fabales</taxon>
        <taxon>Fabaceae</taxon>
        <taxon>Papilionoideae</taxon>
        <taxon>50 kb inversion clade</taxon>
        <taxon>NPAAA clade</taxon>
        <taxon>indigoferoid/millettioid clade</taxon>
        <taxon>Phaseoleae</taxon>
        <taxon>Sphenostylis</taxon>
    </lineage>
</organism>
<name>A0AA86W412_9FABA</name>
<keyword evidence="2" id="KW-1133">Transmembrane helix</keyword>
<feature type="transmembrane region" description="Helical" evidence="2">
    <location>
        <begin position="95"/>
        <end position="111"/>
    </location>
</feature>